<organism evidence="2 3">
    <name type="scientific">Hymenobacter nivis</name>
    <dbReference type="NCBI Taxonomy" id="1850093"/>
    <lineage>
        <taxon>Bacteria</taxon>
        <taxon>Pseudomonadati</taxon>
        <taxon>Bacteroidota</taxon>
        <taxon>Cytophagia</taxon>
        <taxon>Cytophagales</taxon>
        <taxon>Hymenobacteraceae</taxon>
        <taxon>Hymenobacter</taxon>
    </lineage>
</organism>
<dbReference type="AlphaFoldDB" id="A0A2Z3GK85"/>
<evidence type="ECO:0000256" key="1">
    <source>
        <dbReference type="SAM" id="MobiDB-lite"/>
    </source>
</evidence>
<evidence type="ECO:0000313" key="3">
    <source>
        <dbReference type="Proteomes" id="UP000245999"/>
    </source>
</evidence>
<name>A0A2Z3GK85_9BACT</name>
<keyword evidence="3" id="KW-1185">Reference proteome</keyword>
<reference evidence="3" key="1">
    <citation type="submission" date="2018-04" db="EMBL/GenBank/DDBJ databases">
        <title>Complete genome of Antarctic heterotrophic bacterium Hymenobacter nivis.</title>
        <authorList>
            <person name="Terashima M."/>
        </authorList>
    </citation>
    <scope>NUCLEOTIDE SEQUENCE [LARGE SCALE GENOMIC DNA]</scope>
    <source>
        <strain evidence="3">NBRC 111535</strain>
    </source>
</reference>
<dbReference type="RefSeq" id="WP_109651653.1">
    <property type="nucleotide sequence ID" value="NZ_CP029145.1"/>
</dbReference>
<feature type="compositionally biased region" description="Basic and acidic residues" evidence="1">
    <location>
        <begin position="110"/>
        <end position="122"/>
    </location>
</feature>
<dbReference type="OrthoDB" id="883588at2"/>
<feature type="compositionally biased region" description="Basic and acidic residues" evidence="1">
    <location>
        <begin position="68"/>
        <end position="87"/>
    </location>
</feature>
<sequence>MDTQDSSNTSAPDQRERAQEARLDPNDPAKEAAATPQYGDFGQTAEPSPTADKPEGRSGSNDNPDEFSEFRDEAKAKAHPNKLEEQPGHIMQNQDPQGVTKAEASGADTDELRAAWSKDDPRYAGGGSHNTWTGADPNQANRNIAAADQTADNKA</sequence>
<feature type="region of interest" description="Disordered" evidence="1">
    <location>
        <begin position="1"/>
        <end position="155"/>
    </location>
</feature>
<evidence type="ECO:0000313" key="2">
    <source>
        <dbReference type="EMBL" id="AWM31325.1"/>
    </source>
</evidence>
<feature type="compositionally biased region" description="Polar residues" evidence="1">
    <location>
        <begin position="129"/>
        <end position="142"/>
    </location>
</feature>
<dbReference type="EMBL" id="CP029145">
    <property type="protein sequence ID" value="AWM31325.1"/>
    <property type="molecule type" value="Genomic_DNA"/>
</dbReference>
<dbReference type="Proteomes" id="UP000245999">
    <property type="component" value="Chromosome"/>
</dbReference>
<feature type="compositionally biased region" description="Basic and acidic residues" evidence="1">
    <location>
        <begin position="13"/>
        <end position="30"/>
    </location>
</feature>
<accession>A0A2Z3GK85</accession>
<gene>
    <name evidence="2" type="ORF">DDQ68_00105</name>
</gene>
<feature type="compositionally biased region" description="Polar residues" evidence="1">
    <location>
        <begin position="1"/>
        <end position="12"/>
    </location>
</feature>
<protein>
    <submittedName>
        <fullName evidence="2">Uncharacterized protein</fullName>
    </submittedName>
</protein>
<proteinExistence type="predicted"/>
<dbReference type="KEGG" id="hnv:DDQ68_00105"/>